<evidence type="ECO:0000256" key="15">
    <source>
        <dbReference type="ARBA" id="ARBA00031306"/>
    </source>
</evidence>
<keyword evidence="4" id="KW-1003">Cell membrane</keyword>
<evidence type="ECO:0000256" key="16">
    <source>
        <dbReference type="ARBA" id="ARBA00048540"/>
    </source>
</evidence>
<dbReference type="EMBL" id="SIHJ01000001">
    <property type="protein sequence ID" value="TWT36367.1"/>
    <property type="molecule type" value="Genomic_DNA"/>
</dbReference>
<comment type="catalytic activity">
    <reaction evidence="16 18">
        <text>L-threonyl-[protein] + FAD = FMN-L-threonyl-[protein] + AMP + H(+)</text>
        <dbReference type="Rhea" id="RHEA:36847"/>
        <dbReference type="Rhea" id="RHEA-COMP:11060"/>
        <dbReference type="Rhea" id="RHEA-COMP:11061"/>
        <dbReference type="ChEBI" id="CHEBI:15378"/>
        <dbReference type="ChEBI" id="CHEBI:30013"/>
        <dbReference type="ChEBI" id="CHEBI:57692"/>
        <dbReference type="ChEBI" id="CHEBI:74257"/>
        <dbReference type="ChEBI" id="CHEBI:456215"/>
        <dbReference type="EC" id="2.7.1.180"/>
    </reaction>
</comment>
<keyword evidence="5" id="KW-0997">Cell inner membrane</keyword>
<dbReference type="GO" id="GO:0005886">
    <property type="term" value="C:plasma membrane"/>
    <property type="evidence" value="ECO:0007669"/>
    <property type="project" value="UniProtKB-SubCell"/>
</dbReference>
<evidence type="ECO:0000256" key="14">
    <source>
        <dbReference type="ARBA" id="ARBA00023288"/>
    </source>
</evidence>
<feature type="binding site" evidence="19">
    <location>
        <position position="193"/>
    </location>
    <ligand>
        <name>Mg(2+)</name>
        <dbReference type="ChEBI" id="CHEBI:18420"/>
    </ligand>
</feature>
<evidence type="ECO:0000256" key="12">
    <source>
        <dbReference type="ARBA" id="ARBA00023136"/>
    </source>
</evidence>
<name>A0A5C5VEL5_9BACT</name>
<dbReference type="Gene3D" id="3.10.520.10">
    <property type="entry name" value="ApbE-like domains"/>
    <property type="match status" value="1"/>
</dbReference>
<dbReference type="Proteomes" id="UP000316714">
    <property type="component" value="Unassembled WGS sequence"/>
</dbReference>
<evidence type="ECO:0000256" key="13">
    <source>
        <dbReference type="ARBA" id="ARBA00023139"/>
    </source>
</evidence>
<dbReference type="EC" id="2.7.1.180" evidence="2 18"/>
<evidence type="ECO:0000256" key="18">
    <source>
        <dbReference type="PIRNR" id="PIRNR006268"/>
    </source>
</evidence>
<dbReference type="InterPro" id="IPR024932">
    <property type="entry name" value="ApbE"/>
</dbReference>
<dbReference type="SUPFAM" id="SSF143631">
    <property type="entry name" value="ApbE-like"/>
    <property type="match status" value="1"/>
</dbReference>
<feature type="binding site" evidence="19">
    <location>
        <position position="307"/>
    </location>
    <ligand>
        <name>Mg(2+)</name>
        <dbReference type="ChEBI" id="CHEBI:18420"/>
    </ligand>
</feature>
<keyword evidence="10 18" id="KW-0274">FAD</keyword>
<evidence type="ECO:0000256" key="10">
    <source>
        <dbReference type="ARBA" id="ARBA00022827"/>
    </source>
</evidence>
<dbReference type="InterPro" id="IPR003374">
    <property type="entry name" value="ApbE-like_sf"/>
</dbReference>
<evidence type="ECO:0000256" key="19">
    <source>
        <dbReference type="PIRSR" id="PIRSR006268-2"/>
    </source>
</evidence>
<comment type="cofactor">
    <cofactor evidence="19">
        <name>Mg(2+)</name>
        <dbReference type="ChEBI" id="CHEBI:18420"/>
    </cofactor>
    <cofactor evidence="19">
        <name>Mn(2+)</name>
        <dbReference type="ChEBI" id="CHEBI:29035"/>
    </cofactor>
    <text evidence="19">Magnesium. Can also use manganese.</text>
</comment>
<comment type="subcellular location">
    <subcellularLocation>
        <location evidence="17">Cell inner membrane</location>
        <topology evidence="17">Lipid-anchor</topology>
        <orientation evidence="17">Periplasmic side</orientation>
    </subcellularLocation>
</comment>
<evidence type="ECO:0000256" key="17">
    <source>
        <dbReference type="ARBA" id="ARBA00060485"/>
    </source>
</evidence>
<evidence type="ECO:0000256" key="9">
    <source>
        <dbReference type="ARBA" id="ARBA00022729"/>
    </source>
</evidence>
<keyword evidence="13" id="KW-0564">Palmitate</keyword>
<dbReference type="GO" id="GO:0016740">
    <property type="term" value="F:transferase activity"/>
    <property type="evidence" value="ECO:0007669"/>
    <property type="project" value="UniProtKB-UniRule"/>
</dbReference>
<protein>
    <recommendedName>
        <fullName evidence="3 18">FAD:protein FMN transferase</fullName>
        <ecNumber evidence="2 18">2.7.1.180</ecNumber>
    </recommendedName>
    <alternativeName>
        <fullName evidence="15 18">Flavin transferase</fullName>
    </alternativeName>
</protein>
<gene>
    <name evidence="20" type="primary">apbE_1</name>
    <name evidence="20" type="ORF">KOR34_12720</name>
</gene>
<evidence type="ECO:0000256" key="4">
    <source>
        <dbReference type="ARBA" id="ARBA00022475"/>
    </source>
</evidence>
<accession>A0A5C5VEL5</accession>
<comment type="similarity">
    <text evidence="1 18">Belongs to the ApbE family.</text>
</comment>
<keyword evidence="14 20" id="KW-0449">Lipoprotein</keyword>
<organism evidence="20 21">
    <name type="scientific">Posidoniimonas corsicana</name>
    <dbReference type="NCBI Taxonomy" id="1938618"/>
    <lineage>
        <taxon>Bacteria</taxon>
        <taxon>Pseudomonadati</taxon>
        <taxon>Planctomycetota</taxon>
        <taxon>Planctomycetia</taxon>
        <taxon>Pirellulales</taxon>
        <taxon>Lacipirellulaceae</taxon>
        <taxon>Posidoniimonas</taxon>
    </lineage>
</organism>
<dbReference type="FunFam" id="3.10.520.10:FF:000001">
    <property type="entry name" value="FAD:protein FMN transferase"/>
    <property type="match status" value="1"/>
</dbReference>
<reference evidence="20 21" key="1">
    <citation type="submission" date="2019-02" db="EMBL/GenBank/DDBJ databases">
        <title>Deep-cultivation of Planctomycetes and their phenomic and genomic characterization uncovers novel biology.</title>
        <authorList>
            <person name="Wiegand S."/>
            <person name="Jogler M."/>
            <person name="Boedeker C."/>
            <person name="Pinto D."/>
            <person name="Vollmers J."/>
            <person name="Rivas-Marin E."/>
            <person name="Kohn T."/>
            <person name="Peeters S.H."/>
            <person name="Heuer A."/>
            <person name="Rast P."/>
            <person name="Oberbeckmann S."/>
            <person name="Bunk B."/>
            <person name="Jeske O."/>
            <person name="Meyerdierks A."/>
            <person name="Storesund J.E."/>
            <person name="Kallscheuer N."/>
            <person name="Luecker S."/>
            <person name="Lage O.M."/>
            <person name="Pohl T."/>
            <person name="Merkel B.J."/>
            <person name="Hornburger P."/>
            <person name="Mueller R.-W."/>
            <person name="Bruemmer F."/>
            <person name="Labrenz M."/>
            <person name="Spormann A.M."/>
            <person name="Op Den Camp H."/>
            <person name="Overmann J."/>
            <person name="Amann R."/>
            <person name="Jetten M.S.M."/>
            <person name="Mascher T."/>
            <person name="Medema M.H."/>
            <person name="Devos D.P."/>
            <person name="Kaster A.-K."/>
            <person name="Ovreas L."/>
            <person name="Rohde M."/>
            <person name="Galperin M.Y."/>
            <person name="Jogler C."/>
        </authorList>
    </citation>
    <scope>NUCLEOTIDE SEQUENCE [LARGE SCALE GENOMIC DNA]</scope>
    <source>
        <strain evidence="20 21">KOR34</strain>
    </source>
</reference>
<keyword evidence="12" id="KW-0472">Membrane</keyword>
<evidence type="ECO:0000256" key="6">
    <source>
        <dbReference type="ARBA" id="ARBA00022630"/>
    </source>
</evidence>
<evidence type="ECO:0000256" key="2">
    <source>
        <dbReference type="ARBA" id="ARBA00011955"/>
    </source>
</evidence>
<dbReference type="PANTHER" id="PTHR30040:SF2">
    <property type="entry name" value="FAD:PROTEIN FMN TRANSFERASE"/>
    <property type="match status" value="1"/>
</dbReference>
<dbReference type="PANTHER" id="PTHR30040">
    <property type="entry name" value="THIAMINE BIOSYNTHESIS LIPOPROTEIN APBE"/>
    <property type="match status" value="1"/>
</dbReference>
<dbReference type="PIRSF" id="PIRSF006268">
    <property type="entry name" value="ApbE"/>
    <property type="match status" value="1"/>
</dbReference>
<dbReference type="Pfam" id="PF02424">
    <property type="entry name" value="ApbE"/>
    <property type="match status" value="1"/>
</dbReference>
<sequence length="358" mass="38639">MGNGVATGYRLVGACLLAFAAGPLLIGCAPGPVDGTIQSAPSVVTFAGPTMGTRYSVKAVTPDAAERLEELQHEVDARLAEINRRMSTYDPESELSRFNQSESDDWFEVSPETAKVVAYALRISQDTDGRFDPTVGPVVNLWGFGPDGRRTEPPTDEQVQAALARIGYQSIEVRLDPPAIKKSRPDVYLDLSAIAKGYGVDAVSDLLAELGATASMVEIGGEVVCRGVKPDGQPWRIGVEKPDENGSTLQTVLELRDRSIATSGDYRNFFEEDGRRFSHTIDPATGRPVQHKLATVSVLAPSCMRADALATALLVMGPDEGYNWANENSVAALLIERTPEGFRERRTPAWDSLSEGDN</sequence>
<evidence type="ECO:0000256" key="5">
    <source>
        <dbReference type="ARBA" id="ARBA00022519"/>
    </source>
</evidence>
<comment type="caution">
    <text evidence="20">The sequence shown here is derived from an EMBL/GenBank/DDBJ whole genome shotgun (WGS) entry which is preliminary data.</text>
</comment>
<keyword evidence="8 18" id="KW-0479">Metal-binding</keyword>
<proteinExistence type="inferred from homology"/>
<dbReference type="GO" id="GO:0046872">
    <property type="term" value="F:metal ion binding"/>
    <property type="evidence" value="ECO:0007669"/>
    <property type="project" value="UniProtKB-UniRule"/>
</dbReference>
<keyword evidence="21" id="KW-1185">Reference proteome</keyword>
<evidence type="ECO:0000256" key="3">
    <source>
        <dbReference type="ARBA" id="ARBA00016337"/>
    </source>
</evidence>
<evidence type="ECO:0000256" key="8">
    <source>
        <dbReference type="ARBA" id="ARBA00022723"/>
    </source>
</evidence>
<keyword evidence="9" id="KW-0732">Signal</keyword>
<feature type="binding site" evidence="19">
    <location>
        <position position="311"/>
    </location>
    <ligand>
        <name>Mg(2+)</name>
        <dbReference type="ChEBI" id="CHEBI:18420"/>
    </ligand>
</feature>
<evidence type="ECO:0000313" key="20">
    <source>
        <dbReference type="EMBL" id="TWT36367.1"/>
    </source>
</evidence>
<evidence type="ECO:0000256" key="7">
    <source>
        <dbReference type="ARBA" id="ARBA00022679"/>
    </source>
</evidence>
<keyword evidence="7 18" id="KW-0808">Transferase</keyword>
<evidence type="ECO:0000256" key="1">
    <source>
        <dbReference type="ARBA" id="ARBA00008282"/>
    </source>
</evidence>
<keyword evidence="11 18" id="KW-0460">Magnesium</keyword>
<evidence type="ECO:0000256" key="11">
    <source>
        <dbReference type="ARBA" id="ARBA00022842"/>
    </source>
</evidence>
<evidence type="ECO:0000313" key="21">
    <source>
        <dbReference type="Proteomes" id="UP000316714"/>
    </source>
</evidence>
<keyword evidence="6 18" id="KW-0285">Flavoprotein</keyword>
<dbReference type="AlphaFoldDB" id="A0A5C5VEL5"/>